<dbReference type="AlphaFoldDB" id="A0A1R3WU52"/>
<evidence type="ECO:0000313" key="1">
    <source>
        <dbReference type="EMBL" id="SIT81115.1"/>
    </source>
</evidence>
<dbReference type="EMBL" id="FTPS01000001">
    <property type="protein sequence ID" value="SIT81115.1"/>
    <property type="molecule type" value="Genomic_DNA"/>
</dbReference>
<dbReference type="Proteomes" id="UP000192455">
    <property type="component" value="Unassembled WGS sequence"/>
</dbReference>
<evidence type="ECO:0000313" key="2">
    <source>
        <dbReference type="Proteomes" id="UP000192455"/>
    </source>
</evidence>
<accession>A0A1R3WU52</accession>
<reference evidence="1 2" key="1">
    <citation type="submission" date="2017-01" db="EMBL/GenBank/DDBJ databases">
        <authorList>
            <person name="Mah S.A."/>
            <person name="Swanson W.J."/>
            <person name="Moy G.W."/>
            <person name="Vacquier V.D."/>
        </authorList>
    </citation>
    <scope>NUCLEOTIDE SEQUENCE [LARGE SCALE GENOMIC DNA]</scope>
    <source>
        <strain evidence="1 2">DSM 21219</strain>
    </source>
</reference>
<sequence>MPPIRRRHLPSLVFKGRRDDWMISRIARRLPVHRGPAA</sequence>
<proteinExistence type="predicted"/>
<name>A0A1R3WU52_9RHOB</name>
<protein>
    <submittedName>
        <fullName evidence="1">Uncharacterized protein</fullName>
    </submittedName>
</protein>
<gene>
    <name evidence="1" type="ORF">SAMN05421849_1427</name>
</gene>
<keyword evidence="2" id="KW-1185">Reference proteome</keyword>
<organism evidence="1 2">
    <name type="scientific">Pontibaca methylaminivorans</name>
    <dbReference type="NCBI Taxonomy" id="515897"/>
    <lineage>
        <taxon>Bacteria</taxon>
        <taxon>Pseudomonadati</taxon>
        <taxon>Pseudomonadota</taxon>
        <taxon>Alphaproteobacteria</taxon>
        <taxon>Rhodobacterales</taxon>
        <taxon>Roseobacteraceae</taxon>
        <taxon>Pontibaca</taxon>
    </lineage>
</organism>